<dbReference type="Pfam" id="PF00535">
    <property type="entry name" value="Glycos_transf_2"/>
    <property type="match status" value="1"/>
</dbReference>
<dbReference type="SUPFAM" id="SSF53448">
    <property type="entry name" value="Nucleotide-diphospho-sugar transferases"/>
    <property type="match status" value="1"/>
</dbReference>
<evidence type="ECO:0000259" key="1">
    <source>
        <dbReference type="Pfam" id="PF00535"/>
    </source>
</evidence>
<sequence>MSDNAIDVSFVMTVYNKEYYLPSVLKALLNQTGLKNPEYIFVDDLSSDRSVEIIREMTQGIPNVKIIANKENRGISVRINQGIAEAEGEYTRMLDSDDIFPLDSTEKMLELARKHKADMVYGCFTKTGKEPQELEQEYLKPFKYKYNSNALQMVLTGRFTRMGQLIRTSVLQKAKGADERVFIQDESIPLRSAIHALGAIKMDADVVLVPKELGNFSGNKIQLDNDRFLAYCYTILDNPQLPIWARRLMYKRAVSAYWKFYKKTHKAPCFSKIFIIYLRNKIMPQVPDLPFLKKMRDEFLALDNVRRIKPAA</sequence>
<feature type="domain" description="Glycosyltransferase 2-like" evidence="1">
    <location>
        <begin position="9"/>
        <end position="171"/>
    </location>
</feature>
<evidence type="ECO:0000313" key="3">
    <source>
        <dbReference type="Proteomes" id="UP000824107"/>
    </source>
</evidence>
<proteinExistence type="predicted"/>
<evidence type="ECO:0000313" key="2">
    <source>
        <dbReference type="EMBL" id="HIU52628.1"/>
    </source>
</evidence>
<dbReference type="GO" id="GO:0016758">
    <property type="term" value="F:hexosyltransferase activity"/>
    <property type="evidence" value="ECO:0007669"/>
    <property type="project" value="UniProtKB-ARBA"/>
</dbReference>
<dbReference type="PANTHER" id="PTHR22916:SF3">
    <property type="entry name" value="UDP-GLCNAC:BETAGAL BETA-1,3-N-ACETYLGLUCOSAMINYLTRANSFERASE-LIKE PROTEIN 1"/>
    <property type="match status" value="1"/>
</dbReference>
<dbReference type="EMBL" id="DVNC01000010">
    <property type="protein sequence ID" value="HIU52628.1"/>
    <property type="molecule type" value="Genomic_DNA"/>
</dbReference>
<reference evidence="2" key="1">
    <citation type="submission" date="2020-10" db="EMBL/GenBank/DDBJ databases">
        <authorList>
            <person name="Gilroy R."/>
        </authorList>
    </citation>
    <scope>NUCLEOTIDE SEQUENCE</scope>
    <source>
        <strain evidence="2">ChiW3-316</strain>
    </source>
</reference>
<dbReference type="Proteomes" id="UP000824107">
    <property type="component" value="Unassembled WGS sequence"/>
</dbReference>
<protein>
    <submittedName>
        <fullName evidence="2">Glycosyltransferase family 2 protein</fullName>
    </submittedName>
</protein>
<accession>A0A9D1SAN7</accession>
<gene>
    <name evidence="2" type="ORF">IAD20_00940</name>
</gene>
<reference evidence="2" key="2">
    <citation type="journal article" date="2021" name="PeerJ">
        <title>Extensive microbial diversity within the chicken gut microbiome revealed by metagenomics and culture.</title>
        <authorList>
            <person name="Gilroy R."/>
            <person name="Ravi A."/>
            <person name="Getino M."/>
            <person name="Pursley I."/>
            <person name="Horton D.L."/>
            <person name="Alikhan N.F."/>
            <person name="Baker D."/>
            <person name="Gharbi K."/>
            <person name="Hall N."/>
            <person name="Watson M."/>
            <person name="Adriaenssens E.M."/>
            <person name="Foster-Nyarko E."/>
            <person name="Jarju S."/>
            <person name="Secka A."/>
            <person name="Antonio M."/>
            <person name="Oren A."/>
            <person name="Chaudhuri R.R."/>
            <person name="La Ragione R."/>
            <person name="Hildebrand F."/>
            <person name="Pallen M.J."/>
        </authorList>
    </citation>
    <scope>NUCLEOTIDE SEQUENCE</scope>
    <source>
        <strain evidence="2">ChiW3-316</strain>
    </source>
</reference>
<dbReference type="PANTHER" id="PTHR22916">
    <property type="entry name" value="GLYCOSYLTRANSFERASE"/>
    <property type="match status" value="1"/>
</dbReference>
<dbReference type="AlphaFoldDB" id="A0A9D1SAN7"/>
<dbReference type="InterPro" id="IPR029044">
    <property type="entry name" value="Nucleotide-diphossugar_trans"/>
</dbReference>
<dbReference type="InterPro" id="IPR001173">
    <property type="entry name" value="Glyco_trans_2-like"/>
</dbReference>
<organism evidence="2 3">
    <name type="scientific">Candidatus Scatocola faecipullorum</name>
    <dbReference type="NCBI Taxonomy" id="2840917"/>
    <lineage>
        <taxon>Bacteria</taxon>
        <taxon>Pseudomonadati</taxon>
        <taxon>Pseudomonadota</taxon>
        <taxon>Alphaproteobacteria</taxon>
        <taxon>Rhodospirillales</taxon>
        <taxon>Rhodospirillaceae</taxon>
        <taxon>Rhodospirillaceae incertae sedis</taxon>
        <taxon>Candidatus Scatocola</taxon>
    </lineage>
</organism>
<dbReference type="Gene3D" id="3.90.550.10">
    <property type="entry name" value="Spore Coat Polysaccharide Biosynthesis Protein SpsA, Chain A"/>
    <property type="match status" value="1"/>
</dbReference>
<comment type="caution">
    <text evidence="2">The sequence shown here is derived from an EMBL/GenBank/DDBJ whole genome shotgun (WGS) entry which is preliminary data.</text>
</comment>
<name>A0A9D1SAN7_9PROT</name>
<dbReference type="CDD" id="cd00761">
    <property type="entry name" value="Glyco_tranf_GTA_type"/>
    <property type="match status" value="1"/>
</dbReference>